<comment type="similarity">
    <text evidence="2">Belongs to the CorA metal ion transporter (MIT) (TC 1.A.35) family.</text>
</comment>
<dbReference type="InterPro" id="IPR045861">
    <property type="entry name" value="CorA_cytoplasmic_dom"/>
</dbReference>
<evidence type="ECO:0000256" key="6">
    <source>
        <dbReference type="ARBA" id="ARBA00022989"/>
    </source>
</evidence>
<feature type="transmembrane region" description="Helical" evidence="8">
    <location>
        <begin position="288"/>
        <end position="307"/>
    </location>
</feature>
<evidence type="ECO:0000256" key="5">
    <source>
        <dbReference type="ARBA" id="ARBA00022692"/>
    </source>
</evidence>
<reference evidence="9" key="1">
    <citation type="journal article" date="2023" name="Int. J. Syst. Evol. Microbiol.">
        <title>Streptomyces meridianus sp. nov. isolated from brackish water of the Tagus estuary in Alcochete, Portugal.</title>
        <authorList>
            <person name="Santos J.D.N."/>
            <person name="Klimek D."/>
            <person name="Calusinska M."/>
            <person name="Lobo Da Cunha A."/>
            <person name="Catita J."/>
            <person name="Goncalves H."/>
            <person name="Gonzalez I."/>
            <person name="Reyes F."/>
            <person name="Lage O.M."/>
        </authorList>
    </citation>
    <scope>NUCLEOTIDE SEQUENCE</scope>
    <source>
        <strain evidence="9">MTZ3.1</strain>
    </source>
</reference>
<dbReference type="Proteomes" id="UP001167160">
    <property type="component" value="Unassembled WGS sequence"/>
</dbReference>
<keyword evidence="5 8" id="KW-0812">Transmembrane</keyword>
<dbReference type="InterPro" id="IPR002523">
    <property type="entry name" value="MgTranspt_CorA/ZnTranspt_ZntB"/>
</dbReference>
<gene>
    <name evidence="9" type="ORF">M1E25_06530</name>
</gene>
<dbReference type="PANTHER" id="PTHR46494">
    <property type="entry name" value="CORA FAMILY METAL ION TRANSPORTER (EUROFUNG)"/>
    <property type="match status" value="1"/>
</dbReference>
<dbReference type="SUPFAM" id="SSF144083">
    <property type="entry name" value="Magnesium transport protein CorA, transmembrane region"/>
    <property type="match status" value="1"/>
</dbReference>
<comment type="caution">
    <text evidence="9">The sequence shown here is derived from an EMBL/GenBank/DDBJ whole genome shotgun (WGS) entry which is preliminary data.</text>
</comment>
<dbReference type="SUPFAM" id="SSF143865">
    <property type="entry name" value="CorA soluble domain-like"/>
    <property type="match status" value="1"/>
</dbReference>
<protein>
    <submittedName>
        <fullName evidence="9">Magnesium and cobalt transport protein CorA</fullName>
    </submittedName>
</protein>
<keyword evidence="4" id="KW-1003">Cell membrane</keyword>
<keyword evidence="7 8" id="KW-0472">Membrane</keyword>
<evidence type="ECO:0000313" key="10">
    <source>
        <dbReference type="Proteomes" id="UP001167160"/>
    </source>
</evidence>
<organism evidence="9 10">
    <name type="scientific">Streptomyces meridianus</name>
    <dbReference type="NCBI Taxonomy" id="2938945"/>
    <lineage>
        <taxon>Bacteria</taxon>
        <taxon>Bacillati</taxon>
        <taxon>Actinomycetota</taxon>
        <taxon>Actinomycetes</taxon>
        <taxon>Kitasatosporales</taxon>
        <taxon>Streptomycetaceae</taxon>
        <taxon>Streptomyces</taxon>
    </lineage>
</organism>
<keyword evidence="3" id="KW-0813">Transport</keyword>
<proteinExistence type="inferred from homology"/>
<evidence type="ECO:0000256" key="3">
    <source>
        <dbReference type="ARBA" id="ARBA00022448"/>
    </source>
</evidence>
<comment type="subcellular location">
    <subcellularLocation>
        <location evidence="1">Cell membrane</location>
        <topology evidence="1">Multi-pass membrane protein</topology>
    </subcellularLocation>
</comment>
<evidence type="ECO:0000256" key="2">
    <source>
        <dbReference type="ARBA" id="ARBA00009765"/>
    </source>
</evidence>
<evidence type="ECO:0000256" key="7">
    <source>
        <dbReference type="ARBA" id="ARBA00023136"/>
    </source>
</evidence>
<dbReference type="Gene3D" id="3.30.460.20">
    <property type="entry name" value="CorA soluble domain-like"/>
    <property type="match status" value="1"/>
</dbReference>
<dbReference type="Gene3D" id="1.20.58.340">
    <property type="entry name" value="Magnesium transport protein CorA, transmembrane region"/>
    <property type="match status" value="2"/>
</dbReference>
<dbReference type="EMBL" id="JAMQGM010000014">
    <property type="protein sequence ID" value="MCM2577011.1"/>
    <property type="molecule type" value="Genomic_DNA"/>
</dbReference>
<keyword evidence="6 8" id="KW-1133">Transmembrane helix</keyword>
<accession>A0ABT0X389</accession>
<name>A0ABT0X389_9ACTN</name>
<evidence type="ECO:0000256" key="1">
    <source>
        <dbReference type="ARBA" id="ARBA00004651"/>
    </source>
</evidence>
<dbReference type="PANTHER" id="PTHR46494:SF1">
    <property type="entry name" value="CORA FAMILY METAL ION TRANSPORTER (EUROFUNG)"/>
    <property type="match status" value="1"/>
</dbReference>
<sequence>MTDDAQPPGSDDRLVPVVDCALYRHGERRPGVLPLNEAMDAVHGSSDSFVWIGLREPTAEQLQVVADAFDLHPLAVEDAVHAHQRAKLERYGGTLFLVMRTAVYVEHDRLTPTAQVVSTGEIMIFAGPDFVVVVRHGDSPDLRDLRRQLEGRPDLLAHGPAAVMHGIADTVVDQYLKVIDAVESDVEQLEADVFSPERTDEAGRIYQLRREVLELRQAVLPLTLPLRKLAEGRVPGVSPEIATYMRDVNDGLTQASERITAFGDVLDGVLAAGLARLSVQQNTDLRRISAWAAIIAVPTMIAGIYGMNFEHMPELHWTFGYPLVLIVIVIACALIHRAFRRNGWL</sequence>
<dbReference type="InterPro" id="IPR045863">
    <property type="entry name" value="CorA_TM1_TM2"/>
</dbReference>
<keyword evidence="10" id="KW-1185">Reference proteome</keyword>
<dbReference type="CDD" id="cd12830">
    <property type="entry name" value="MtCorA-like"/>
    <property type="match status" value="1"/>
</dbReference>
<dbReference type="Pfam" id="PF01544">
    <property type="entry name" value="CorA"/>
    <property type="match status" value="1"/>
</dbReference>
<feature type="transmembrane region" description="Helical" evidence="8">
    <location>
        <begin position="319"/>
        <end position="339"/>
    </location>
</feature>
<evidence type="ECO:0000256" key="4">
    <source>
        <dbReference type="ARBA" id="ARBA00022475"/>
    </source>
</evidence>
<evidence type="ECO:0000313" key="9">
    <source>
        <dbReference type="EMBL" id="MCM2577011.1"/>
    </source>
</evidence>
<dbReference type="RefSeq" id="WP_251411043.1">
    <property type="nucleotide sequence ID" value="NZ_JAMQGM010000014.1"/>
</dbReference>
<evidence type="ECO:0000256" key="8">
    <source>
        <dbReference type="SAM" id="Phobius"/>
    </source>
</evidence>